<dbReference type="RefSeq" id="WP_271656607.1">
    <property type="nucleotide sequence ID" value="NZ_JAIVFG010000016.1"/>
</dbReference>
<feature type="region of interest" description="Disordered" evidence="1">
    <location>
        <begin position="1"/>
        <end position="34"/>
    </location>
</feature>
<dbReference type="Proteomes" id="UP001144050">
    <property type="component" value="Unassembled WGS sequence"/>
</dbReference>
<protein>
    <recommendedName>
        <fullName evidence="4">IS6 family transposase</fullName>
    </recommendedName>
</protein>
<reference evidence="2" key="1">
    <citation type="submission" date="2021-09" db="EMBL/GenBank/DDBJ databases">
        <title>Genomic analysis of Ralstonia spp.</title>
        <authorList>
            <person name="Aburjaile F."/>
            <person name="Ariute J.C."/>
            <person name="Pais A.K.L."/>
            <person name="Albuquerque G.M.R."/>
            <person name="Silva A.M.F."/>
            <person name="Brenig B."/>
            <person name="Azevedo V."/>
            <person name="Matiuzzi M."/>
            <person name="Ramos R."/>
            <person name="Goes-Neto A."/>
            <person name="Soares S."/>
            <person name="Iseppon A.M.B."/>
            <person name="Souza E."/>
            <person name="Gama M."/>
        </authorList>
    </citation>
    <scope>NUCLEOTIDE SEQUENCE</scope>
    <source>
        <strain evidence="2">CCRMRs91</strain>
    </source>
</reference>
<evidence type="ECO:0008006" key="4">
    <source>
        <dbReference type="Google" id="ProtNLM"/>
    </source>
</evidence>
<feature type="compositionally biased region" description="Basic residues" evidence="1">
    <location>
        <begin position="22"/>
        <end position="33"/>
    </location>
</feature>
<dbReference type="EMBL" id="JAIVFG010000016">
    <property type="protein sequence ID" value="MDB0571455.1"/>
    <property type="molecule type" value="Genomic_DNA"/>
</dbReference>
<evidence type="ECO:0000313" key="2">
    <source>
        <dbReference type="EMBL" id="MDB0571455.1"/>
    </source>
</evidence>
<name>A0AAW5ZQF9_RALSL</name>
<proteinExistence type="predicted"/>
<accession>A0AAW5ZQF9</accession>
<evidence type="ECO:0000313" key="3">
    <source>
        <dbReference type="Proteomes" id="UP001144050"/>
    </source>
</evidence>
<gene>
    <name evidence="2" type="ORF">LBW59_11810</name>
</gene>
<organism evidence="2 3">
    <name type="scientific">Ralstonia solanacearum</name>
    <name type="common">Pseudomonas solanacearum</name>
    <dbReference type="NCBI Taxonomy" id="305"/>
    <lineage>
        <taxon>Bacteria</taxon>
        <taxon>Pseudomonadati</taxon>
        <taxon>Pseudomonadota</taxon>
        <taxon>Betaproteobacteria</taxon>
        <taxon>Burkholderiales</taxon>
        <taxon>Burkholderiaceae</taxon>
        <taxon>Ralstonia</taxon>
        <taxon>Ralstonia solanacearum species complex</taxon>
    </lineage>
</organism>
<evidence type="ECO:0000256" key="1">
    <source>
        <dbReference type="SAM" id="MobiDB-lite"/>
    </source>
</evidence>
<dbReference type="AlphaFoldDB" id="A0AAW5ZQF9"/>
<feature type="non-terminal residue" evidence="2">
    <location>
        <position position="1"/>
    </location>
</feature>
<sequence>GDNNPVRNVKRLQRHAVDPRVRRSHAKARRPSRHAYEESANMVFALESWCSHFPQTIDT</sequence>
<comment type="caution">
    <text evidence="2">The sequence shown here is derived from an EMBL/GenBank/DDBJ whole genome shotgun (WGS) entry which is preliminary data.</text>
</comment>